<evidence type="ECO:0000313" key="2">
    <source>
        <dbReference type="EMBL" id="SEM87635.1"/>
    </source>
</evidence>
<dbReference type="SMART" id="SM00849">
    <property type="entry name" value="Lactamase_B"/>
    <property type="match status" value="1"/>
</dbReference>
<evidence type="ECO:0000259" key="1">
    <source>
        <dbReference type="SMART" id="SM00849"/>
    </source>
</evidence>
<keyword evidence="3" id="KW-1185">Reference proteome</keyword>
<dbReference type="InterPro" id="IPR001279">
    <property type="entry name" value="Metallo-B-lactamas"/>
</dbReference>
<feature type="domain" description="Metallo-beta-lactamase" evidence="1">
    <location>
        <begin position="21"/>
        <end position="235"/>
    </location>
</feature>
<dbReference type="STRING" id="930146.SAMN05192533_106206"/>
<dbReference type="PANTHER" id="PTHR42951">
    <property type="entry name" value="METALLO-BETA-LACTAMASE DOMAIN-CONTAINING"/>
    <property type="match status" value="1"/>
</dbReference>
<evidence type="ECO:0000313" key="3">
    <source>
        <dbReference type="Proteomes" id="UP000198553"/>
    </source>
</evidence>
<dbReference type="EMBL" id="FOBW01000006">
    <property type="protein sequence ID" value="SEM87635.1"/>
    <property type="molecule type" value="Genomic_DNA"/>
</dbReference>
<proteinExistence type="predicted"/>
<dbReference type="AlphaFoldDB" id="A0A1H8BXL7"/>
<reference evidence="3" key="1">
    <citation type="submission" date="2016-10" db="EMBL/GenBank/DDBJ databases">
        <authorList>
            <person name="Varghese N."/>
            <person name="Submissions S."/>
        </authorList>
    </citation>
    <scope>NUCLEOTIDE SEQUENCE [LARGE SCALE GENOMIC DNA]</scope>
    <source>
        <strain evidence="3">B48,IBRC-M 10115,DSM 25386,CECT 8001</strain>
    </source>
</reference>
<dbReference type="Pfam" id="PF00753">
    <property type="entry name" value="Lactamase_B"/>
    <property type="match status" value="2"/>
</dbReference>
<organism evidence="2 3">
    <name type="scientific">Mesobacillus persicus</name>
    <dbReference type="NCBI Taxonomy" id="930146"/>
    <lineage>
        <taxon>Bacteria</taxon>
        <taxon>Bacillati</taxon>
        <taxon>Bacillota</taxon>
        <taxon>Bacilli</taxon>
        <taxon>Bacillales</taxon>
        <taxon>Bacillaceae</taxon>
        <taxon>Mesobacillus</taxon>
    </lineage>
</organism>
<gene>
    <name evidence="2" type="ORF">SAMN05192533_106206</name>
</gene>
<dbReference type="SUPFAM" id="SSF56281">
    <property type="entry name" value="Metallo-hydrolase/oxidoreductase"/>
    <property type="match status" value="1"/>
</dbReference>
<name>A0A1H8BXL7_9BACI</name>
<accession>A0A1H8BXL7</accession>
<dbReference type="Gene3D" id="3.60.15.10">
    <property type="entry name" value="Ribonuclease Z/Hydroxyacylglutathione hydrolase-like"/>
    <property type="match status" value="1"/>
</dbReference>
<dbReference type="RefSeq" id="WP_090744799.1">
    <property type="nucleotide sequence ID" value="NZ_FOBW01000006.1"/>
</dbReference>
<dbReference type="InterPro" id="IPR036866">
    <property type="entry name" value="RibonucZ/Hydroxyglut_hydro"/>
</dbReference>
<dbReference type="PANTHER" id="PTHR42951:SF21">
    <property type="entry name" value="METALLO-HYDROLASE YQJP-RELATED"/>
    <property type="match status" value="1"/>
</dbReference>
<protein>
    <submittedName>
        <fullName evidence="2">Glyoxylase, beta-lactamase superfamily II</fullName>
    </submittedName>
</protein>
<sequence length="323" mass="36779">MGNWQNGIAKLTLPTPFPVGDVHSYLIKGDRLTLVDAGVKTEEAWELFKAQLAELNLTPDDIEQVVLTHHHPDHVGLLDYLSTTIEVHAHPLNERWLTKDNHFASEHDEFYMGLYRQFGIPEELCGPSVNNMKKNMRFSSECSLSGYLYEHDVPSGLEGWRVLETHGHAQGHIALWREKDGVLIGGDVLLAHISPNPLLEPPHPGERERPKPQLQYNQTLRKLQEYPISIVHAGHGEDFGNIHPLIEKRLSRQHDRAMKVKRMLEDEPKTAFEVCQLLFPTVYQKELNLTISETAAQLDYLLSLEEIAVREEESSLLYAAIGR</sequence>
<dbReference type="InterPro" id="IPR050855">
    <property type="entry name" value="NDM-1-like"/>
</dbReference>
<dbReference type="Proteomes" id="UP000198553">
    <property type="component" value="Unassembled WGS sequence"/>
</dbReference>
<dbReference type="OrthoDB" id="2971563at2"/>